<feature type="chain" id="PRO_5019535252" evidence="2">
    <location>
        <begin position="22"/>
        <end position="396"/>
    </location>
</feature>
<organism evidence="3 4">
    <name type="scientific">Vitis vinifera</name>
    <name type="common">Grape</name>
    <dbReference type="NCBI Taxonomy" id="29760"/>
    <lineage>
        <taxon>Eukaryota</taxon>
        <taxon>Viridiplantae</taxon>
        <taxon>Streptophyta</taxon>
        <taxon>Embryophyta</taxon>
        <taxon>Tracheophyta</taxon>
        <taxon>Spermatophyta</taxon>
        <taxon>Magnoliopsida</taxon>
        <taxon>eudicotyledons</taxon>
        <taxon>Gunneridae</taxon>
        <taxon>Pentapetalae</taxon>
        <taxon>rosids</taxon>
        <taxon>Vitales</taxon>
        <taxon>Vitaceae</taxon>
        <taxon>Viteae</taxon>
        <taxon>Vitis</taxon>
    </lineage>
</organism>
<proteinExistence type="inferred from homology"/>
<dbReference type="Proteomes" id="UP000288805">
    <property type="component" value="Unassembled WGS sequence"/>
</dbReference>
<dbReference type="SUPFAM" id="SSF53474">
    <property type="entry name" value="alpha/beta-Hydrolases"/>
    <property type="match status" value="1"/>
</dbReference>
<dbReference type="PRINTS" id="PR00724">
    <property type="entry name" value="CRBOXYPTASEC"/>
</dbReference>
<evidence type="ECO:0000313" key="3">
    <source>
        <dbReference type="EMBL" id="RVX10241.1"/>
    </source>
</evidence>
<dbReference type="GO" id="GO:0006508">
    <property type="term" value="P:proteolysis"/>
    <property type="evidence" value="ECO:0007669"/>
    <property type="project" value="InterPro"/>
</dbReference>
<dbReference type="FunFam" id="3.40.50.1820:FF:001141">
    <property type="entry name" value="Carboxypeptidase"/>
    <property type="match status" value="1"/>
</dbReference>
<evidence type="ECO:0000256" key="2">
    <source>
        <dbReference type="SAM" id="SignalP"/>
    </source>
</evidence>
<dbReference type="AlphaFoldDB" id="A0A438JMP9"/>
<comment type="similarity">
    <text evidence="1">Belongs to the peptidase S10 family.</text>
</comment>
<keyword evidence="3" id="KW-0378">Hydrolase</keyword>
<dbReference type="PANTHER" id="PTHR11802">
    <property type="entry name" value="SERINE PROTEASE FAMILY S10 SERINE CARBOXYPEPTIDASE"/>
    <property type="match status" value="1"/>
</dbReference>
<dbReference type="Gene3D" id="3.40.50.1820">
    <property type="entry name" value="alpha/beta hydrolase"/>
    <property type="match status" value="2"/>
</dbReference>
<dbReference type="GO" id="GO:0004185">
    <property type="term" value="F:serine-type carboxypeptidase activity"/>
    <property type="evidence" value="ECO:0007669"/>
    <property type="project" value="InterPro"/>
</dbReference>
<dbReference type="InterPro" id="IPR029058">
    <property type="entry name" value="AB_hydrolase_fold"/>
</dbReference>
<comment type="caution">
    <text evidence="3">The sequence shown here is derived from an EMBL/GenBank/DDBJ whole genome shotgun (WGS) entry which is preliminary data.</text>
</comment>
<dbReference type="PANTHER" id="PTHR11802:SF335">
    <property type="entry name" value="SERINE CARBOXYPEPTIDASE-LIKE 18"/>
    <property type="match status" value="1"/>
</dbReference>
<keyword evidence="3" id="KW-0645">Protease</keyword>
<protein>
    <submittedName>
        <fullName evidence="3">Serine carboxypeptidase-like 17</fullName>
    </submittedName>
</protein>
<gene>
    <name evidence="3" type="primary">SCPL17_0</name>
    <name evidence="3" type="ORF">CK203_016292</name>
</gene>
<accession>A0A438JMP9</accession>
<dbReference type="InterPro" id="IPR001563">
    <property type="entry name" value="Peptidase_S10"/>
</dbReference>
<dbReference type="EMBL" id="QGNW01000035">
    <property type="protein sequence ID" value="RVX10241.1"/>
    <property type="molecule type" value="Genomic_DNA"/>
</dbReference>
<keyword evidence="2" id="KW-0732">Signal</keyword>
<reference evidence="3 4" key="1">
    <citation type="journal article" date="2018" name="PLoS Genet.">
        <title>Population sequencing reveals clonal diversity and ancestral inbreeding in the grapevine cultivar Chardonnay.</title>
        <authorList>
            <person name="Roach M.J."/>
            <person name="Johnson D.L."/>
            <person name="Bohlmann J."/>
            <person name="van Vuuren H.J."/>
            <person name="Jones S.J."/>
            <person name="Pretorius I.S."/>
            <person name="Schmidt S.A."/>
            <person name="Borneman A.R."/>
        </authorList>
    </citation>
    <scope>NUCLEOTIDE SEQUENCE [LARGE SCALE GENOMIC DNA]</scope>
    <source>
        <strain evidence="4">cv. Chardonnay</strain>
        <tissue evidence="3">Leaf</tissue>
    </source>
</reference>
<sequence length="396" mass="44504">MNLQYFLLPPLLLFSATVVVSQNIVRTLPGFSGELPFKLETGYVSVGDIEFFYYFVESQCNPGADPLILYINGGPGCSGLNGFVYQVGPVAFNTTDYTGGLPTLLLYPHSWTKTANIIFLDAPVGTGFSYATTTQAYTTSDTLSAIQTIEFLKNWLNDHLDFNSNPFFLGTDSYSGILAPIIAQEIIDGNEVGEEPHINLKGYLIGCPHTDTTLEKNSRIAAKTSCNGRYVDVEPSNAKCVEAIESILLNFEYLLSDIWTNYKSVQEALYVRPGTVKEFFRCNISLSYTVNVNNVIGYHKNLTNSGLQVLVFSGDHDMVIPHGGIEQWIKSLNISIDSDWRPWYVDGQVAGYTRKYTNNGYRLTYSTIKGAGHSPPEYKRRECYEMFYRWIHYYPF</sequence>
<feature type="signal peptide" evidence="2">
    <location>
        <begin position="1"/>
        <end position="21"/>
    </location>
</feature>
<dbReference type="Pfam" id="PF00450">
    <property type="entry name" value="Peptidase_S10"/>
    <property type="match status" value="2"/>
</dbReference>
<name>A0A438JMP9_VITVI</name>
<evidence type="ECO:0000313" key="4">
    <source>
        <dbReference type="Proteomes" id="UP000288805"/>
    </source>
</evidence>
<evidence type="ECO:0000256" key="1">
    <source>
        <dbReference type="ARBA" id="ARBA00009431"/>
    </source>
</evidence>
<keyword evidence="3" id="KW-0121">Carboxypeptidase</keyword>